<proteinExistence type="predicted"/>
<dbReference type="AlphaFoldDB" id="A0A1G9IYL6"/>
<organism evidence="2 3">
    <name type="scientific">Catalinimonas alkaloidigena</name>
    <dbReference type="NCBI Taxonomy" id="1075417"/>
    <lineage>
        <taxon>Bacteria</taxon>
        <taxon>Pseudomonadati</taxon>
        <taxon>Bacteroidota</taxon>
        <taxon>Cytophagia</taxon>
        <taxon>Cytophagales</taxon>
        <taxon>Catalimonadaceae</taxon>
        <taxon>Catalinimonas</taxon>
    </lineage>
</organism>
<feature type="chain" id="PRO_5011466973" description="Outer membrane protein beta-barrel domain-containing protein" evidence="1">
    <location>
        <begin position="20"/>
        <end position="196"/>
    </location>
</feature>
<evidence type="ECO:0000256" key="1">
    <source>
        <dbReference type="SAM" id="SignalP"/>
    </source>
</evidence>
<keyword evidence="1" id="KW-0732">Signal</keyword>
<feature type="signal peptide" evidence="1">
    <location>
        <begin position="1"/>
        <end position="19"/>
    </location>
</feature>
<evidence type="ECO:0008006" key="4">
    <source>
        <dbReference type="Google" id="ProtNLM"/>
    </source>
</evidence>
<evidence type="ECO:0000313" key="3">
    <source>
        <dbReference type="Proteomes" id="UP000198510"/>
    </source>
</evidence>
<reference evidence="2 3" key="1">
    <citation type="submission" date="2016-10" db="EMBL/GenBank/DDBJ databases">
        <authorList>
            <person name="de Groot N.N."/>
        </authorList>
    </citation>
    <scope>NUCLEOTIDE SEQUENCE [LARGE SCALE GENOMIC DNA]</scope>
    <source>
        <strain evidence="2 3">DSM 25186</strain>
    </source>
</reference>
<gene>
    <name evidence="2" type="ORF">SAMN05421823_105143</name>
</gene>
<dbReference type="OrthoDB" id="949314at2"/>
<dbReference type="RefSeq" id="WP_143017301.1">
    <property type="nucleotide sequence ID" value="NZ_FNFO01000005.1"/>
</dbReference>
<dbReference type="EMBL" id="FNFO01000005">
    <property type="protein sequence ID" value="SDL30043.1"/>
    <property type="molecule type" value="Genomic_DNA"/>
</dbReference>
<sequence length="196" mass="22468">MLRCLFAFALLLLSYTAYSQCEIEIPVEHSYHLGVWGQFIRSDGAAGRRLAQWDYGWSAGAMAHVYPQRRLSMLTEPGYRRVGRIAPGDSSVYYRQESFRLPVLLQVQVGTIYLQAGPYADYLLGMSRRTTPLHLLKQGTDAQPQPLSRPRTHVGLMGGIAFHSDRLRISVRYSYERNRKQRLDQALMLQTGFVIW</sequence>
<protein>
    <recommendedName>
        <fullName evidence="4">Outer membrane protein beta-barrel domain-containing protein</fullName>
    </recommendedName>
</protein>
<evidence type="ECO:0000313" key="2">
    <source>
        <dbReference type="EMBL" id="SDL30043.1"/>
    </source>
</evidence>
<name>A0A1G9IYL6_9BACT</name>
<keyword evidence="3" id="KW-1185">Reference proteome</keyword>
<accession>A0A1G9IYL6</accession>
<dbReference type="Proteomes" id="UP000198510">
    <property type="component" value="Unassembled WGS sequence"/>
</dbReference>